<organism evidence="2 3">
    <name type="scientific">Streptomyces davaonensis (strain DSM 101723 / JCM 4913 / KCC S-0913 / 768)</name>
    <dbReference type="NCBI Taxonomy" id="1214101"/>
    <lineage>
        <taxon>Bacteria</taxon>
        <taxon>Bacillati</taxon>
        <taxon>Actinomycetota</taxon>
        <taxon>Actinomycetes</taxon>
        <taxon>Kitasatosporales</taxon>
        <taxon>Streptomycetaceae</taxon>
        <taxon>Streptomyces</taxon>
    </lineage>
</organism>
<gene>
    <name evidence="2" type="ORF">BN159_7557</name>
</gene>
<dbReference type="PROSITE" id="PS50206">
    <property type="entry name" value="RHODANESE_3"/>
    <property type="match status" value="1"/>
</dbReference>
<dbReference type="Pfam" id="PF00581">
    <property type="entry name" value="Rhodanese"/>
    <property type="match status" value="1"/>
</dbReference>
<dbReference type="Gene3D" id="3.40.250.10">
    <property type="entry name" value="Rhodanese-like domain"/>
    <property type="match status" value="1"/>
</dbReference>
<evidence type="ECO:0000313" key="2">
    <source>
        <dbReference type="EMBL" id="CCK31936.1"/>
    </source>
</evidence>
<dbReference type="KEGG" id="sdv:BN159_7557"/>
<dbReference type="InterPro" id="IPR036873">
    <property type="entry name" value="Rhodanese-like_dom_sf"/>
</dbReference>
<dbReference type="HOGENOM" id="CLU_089574_13_0_11"/>
<dbReference type="SUPFAM" id="SSF52821">
    <property type="entry name" value="Rhodanese/Cell cycle control phosphatase"/>
    <property type="match status" value="1"/>
</dbReference>
<evidence type="ECO:0000313" key="3">
    <source>
        <dbReference type="Proteomes" id="UP000008043"/>
    </source>
</evidence>
<dbReference type="AlphaFoldDB" id="K4R6Q6"/>
<dbReference type="OrthoDB" id="9800872at2"/>
<dbReference type="InterPro" id="IPR001763">
    <property type="entry name" value="Rhodanese-like_dom"/>
</dbReference>
<dbReference type="STRING" id="1214101.BN159_7557"/>
<name>K4R6Q6_STRDJ</name>
<dbReference type="EMBL" id="HE971709">
    <property type="protein sequence ID" value="CCK31936.1"/>
    <property type="molecule type" value="Genomic_DNA"/>
</dbReference>
<feature type="domain" description="Rhodanese" evidence="1">
    <location>
        <begin position="16"/>
        <end position="102"/>
    </location>
</feature>
<sequence>MERRITVREAAERTRHDGTALLLDVREADEWQAGHVPWAVHLPLSALTELPPEVHGRPLVLVCRSGNRSQLAVDILAARGVAAVDVVGGMIEWERAGLPVVRSGAGT</sequence>
<keyword evidence="3" id="KW-1185">Reference proteome</keyword>
<dbReference type="SMART" id="SM00450">
    <property type="entry name" value="RHOD"/>
    <property type="match status" value="1"/>
</dbReference>
<proteinExistence type="predicted"/>
<dbReference type="InterPro" id="IPR050229">
    <property type="entry name" value="GlpE_sulfurtransferase"/>
</dbReference>
<dbReference type="PANTHER" id="PTHR43031">
    <property type="entry name" value="FAD-DEPENDENT OXIDOREDUCTASE"/>
    <property type="match status" value="1"/>
</dbReference>
<dbReference type="PATRIC" id="fig|1214101.3.peg.7655"/>
<protein>
    <recommendedName>
        <fullName evidence="1">Rhodanese domain-containing protein</fullName>
    </recommendedName>
</protein>
<dbReference type="RefSeq" id="WP_015662262.1">
    <property type="nucleotide sequence ID" value="NC_020504.1"/>
</dbReference>
<reference evidence="2 3" key="1">
    <citation type="journal article" date="2012" name="J. Bacteriol.">
        <title>Genome sequence of the bacterium Streptomyces davawensis JCM 4913 and heterologous production of the unique antibiotic roseoflavin.</title>
        <authorList>
            <person name="Jankowitsch F."/>
            <person name="Schwarz J."/>
            <person name="Ruckert C."/>
            <person name="Gust B."/>
            <person name="Szczepanowski R."/>
            <person name="Blom J."/>
            <person name="Pelzer S."/>
            <person name="Kalinowski J."/>
            <person name="Mack M."/>
        </authorList>
    </citation>
    <scope>NUCLEOTIDE SEQUENCE [LARGE SCALE GENOMIC DNA]</scope>
    <source>
        <strain evidence="3">DSM 101723 / JCM 4913 / KCC S-0913 / 768</strain>
    </source>
</reference>
<dbReference type="CDD" id="cd00158">
    <property type="entry name" value="RHOD"/>
    <property type="match status" value="1"/>
</dbReference>
<dbReference type="Proteomes" id="UP000008043">
    <property type="component" value="Chromosome"/>
</dbReference>
<dbReference type="PANTHER" id="PTHR43031:SF1">
    <property type="entry name" value="PYRIDINE NUCLEOTIDE-DISULPHIDE OXIDOREDUCTASE"/>
    <property type="match status" value="1"/>
</dbReference>
<evidence type="ECO:0000259" key="1">
    <source>
        <dbReference type="PROSITE" id="PS50206"/>
    </source>
</evidence>
<accession>K4R6Q6</accession>
<dbReference type="eggNOG" id="COG0607">
    <property type="taxonomic scope" value="Bacteria"/>
</dbReference>